<dbReference type="GO" id="GO:0040008">
    <property type="term" value="P:regulation of growth"/>
    <property type="evidence" value="ECO:0007669"/>
    <property type="project" value="InterPro"/>
</dbReference>
<evidence type="ECO:0000313" key="3">
    <source>
        <dbReference type="Proteomes" id="UP000752696"/>
    </source>
</evidence>
<evidence type="ECO:0000313" key="2">
    <source>
        <dbReference type="EMBL" id="CAD1479759.1"/>
    </source>
</evidence>
<dbReference type="Gene3D" id="1.20.5.190">
    <property type="match status" value="1"/>
</dbReference>
<dbReference type="EMBL" id="CAJDYZ010011621">
    <property type="protein sequence ID" value="CAD1479759.1"/>
    <property type="molecule type" value="Genomic_DNA"/>
</dbReference>
<feature type="compositionally biased region" description="Polar residues" evidence="1">
    <location>
        <begin position="23"/>
        <end position="32"/>
    </location>
</feature>
<organism evidence="2 3">
    <name type="scientific">Heterotrigona itama</name>
    <dbReference type="NCBI Taxonomy" id="395501"/>
    <lineage>
        <taxon>Eukaryota</taxon>
        <taxon>Metazoa</taxon>
        <taxon>Ecdysozoa</taxon>
        <taxon>Arthropoda</taxon>
        <taxon>Hexapoda</taxon>
        <taxon>Insecta</taxon>
        <taxon>Pterygota</taxon>
        <taxon>Neoptera</taxon>
        <taxon>Endopterygota</taxon>
        <taxon>Hymenoptera</taxon>
        <taxon>Apocrita</taxon>
        <taxon>Aculeata</taxon>
        <taxon>Apoidea</taxon>
        <taxon>Anthophila</taxon>
        <taxon>Apidae</taxon>
        <taxon>Heterotrigona</taxon>
    </lineage>
</organism>
<name>A0A6V7HHF3_9HYME</name>
<keyword evidence="3" id="KW-1185">Reference proteome</keyword>
<dbReference type="Pfam" id="PF00612">
    <property type="entry name" value="IQ"/>
    <property type="match status" value="1"/>
</dbReference>
<feature type="non-terminal residue" evidence="2">
    <location>
        <position position="1"/>
    </location>
</feature>
<feature type="compositionally biased region" description="Polar residues" evidence="1">
    <location>
        <begin position="1"/>
        <end position="16"/>
    </location>
</feature>
<dbReference type="OrthoDB" id="252964at2759"/>
<dbReference type="PRINTS" id="PR00215">
    <property type="entry name" value="NEUROMODULIN"/>
</dbReference>
<accession>A0A6V7HHF3</accession>
<feature type="compositionally biased region" description="Polar residues" evidence="1">
    <location>
        <begin position="74"/>
        <end position="93"/>
    </location>
</feature>
<dbReference type="InterPro" id="IPR001422">
    <property type="entry name" value="Neuromodulin"/>
</dbReference>
<feature type="compositionally biased region" description="Basic and acidic residues" evidence="1">
    <location>
        <begin position="33"/>
        <end position="52"/>
    </location>
</feature>
<protein>
    <submittedName>
        <fullName evidence="2">Uncharacterized protein</fullName>
    </submittedName>
</protein>
<dbReference type="Proteomes" id="UP000752696">
    <property type="component" value="Unassembled WGS sequence"/>
</dbReference>
<comment type="caution">
    <text evidence="2">The sequence shown here is derived from an EMBL/GenBank/DDBJ whole genome shotgun (WGS) entry which is preliminary data.</text>
</comment>
<evidence type="ECO:0000256" key="1">
    <source>
        <dbReference type="SAM" id="MobiDB-lite"/>
    </source>
</evidence>
<feature type="region of interest" description="Disordered" evidence="1">
    <location>
        <begin position="1"/>
        <end position="138"/>
    </location>
</feature>
<sequence length="170" mass="18574">IPKAESSPTKVESQEASQKRSQEAGSKNSSESGKQEAKEEGKDGDKEREEAATRIQAAFRGHHARKSMKETESSTKQTGTKSNSEPTKEQLQQEFRADDKGECVTCQPSKSFPKGKPLILDSPPSPPPPSSLPISSRTSSAFLLDERKNFESLLPESRRSLSFVACPPVL</sequence>
<proteinExistence type="predicted"/>
<dbReference type="PROSITE" id="PS50096">
    <property type="entry name" value="IQ"/>
    <property type="match status" value="1"/>
</dbReference>
<gene>
    <name evidence="2" type="ORF">MHI_LOCUS878454</name>
</gene>
<dbReference type="AlphaFoldDB" id="A0A6V7HHF3"/>
<dbReference type="InterPro" id="IPR000048">
    <property type="entry name" value="IQ_motif_EF-hand-BS"/>
</dbReference>
<dbReference type="SMART" id="SM00015">
    <property type="entry name" value="IQ"/>
    <property type="match status" value="1"/>
</dbReference>
<reference evidence="2" key="1">
    <citation type="submission" date="2020-07" db="EMBL/GenBank/DDBJ databases">
        <authorList>
            <person name="Nazaruddin N."/>
        </authorList>
    </citation>
    <scope>NUCLEOTIDE SEQUENCE</scope>
</reference>